<feature type="transmembrane region" description="Helical" evidence="1">
    <location>
        <begin position="33"/>
        <end position="52"/>
    </location>
</feature>
<organism evidence="2 3">
    <name type="scientific">Lysinibacillus antri</name>
    <dbReference type="NCBI Taxonomy" id="2498145"/>
    <lineage>
        <taxon>Bacteria</taxon>
        <taxon>Bacillati</taxon>
        <taxon>Bacillota</taxon>
        <taxon>Bacilli</taxon>
        <taxon>Bacillales</taxon>
        <taxon>Bacillaceae</taxon>
        <taxon>Lysinibacillus</taxon>
    </lineage>
</organism>
<feature type="transmembrane region" description="Helical" evidence="1">
    <location>
        <begin position="58"/>
        <end position="78"/>
    </location>
</feature>
<keyword evidence="3" id="KW-1185">Reference proteome</keyword>
<feature type="transmembrane region" description="Helical" evidence="1">
    <location>
        <begin position="116"/>
        <end position="137"/>
    </location>
</feature>
<feature type="transmembrane region" description="Helical" evidence="1">
    <location>
        <begin position="149"/>
        <end position="169"/>
    </location>
</feature>
<dbReference type="EMBL" id="RYYR01000012">
    <property type="protein sequence ID" value="RUL52036.1"/>
    <property type="molecule type" value="Genomic_DNA"/>
</dbReference>
<name>A0A3S0P5P7_9BACI</name>
<proteinExistence type="predicted"/>
<keyword evidence="1" id="KW-1133">Transmembrane helix</keyword>
<evidence type="ECO:0000313" key="3">
    <source>
        <dbReference type="Proteomes" id="UP000287910"/>
    </source>
</evidence>
<keyword evidence="1" id="KW-0812">Transmembrane</keyword>
<accession>A0A3S0P5P7</accession>
<dbReference type="RefSeq" id="WP_126659141.1">
    <property type="nucleotide sequence ID" value="NZ_RYYR01000012.1"/>
</dbReference>
<evidence type="ECO:0000256" key="1">
    <source>
        <dbReference type="SAM" id="Phobius"/>
    </source>
</evidence>
<feature type="transmembrane region" description="Helical" evidence="1">
    <location>
        <begin position="6"/>
        <end position="26"/>
    </location>
</feature>
<dbReference type="AlphaFoldDB" id="A0A3S0P5P7"/>
<dbReference type="Proteomes" id="UP000287910">
    <property type="component" value="Unassembled WGS sequence"/>
</dbReference>
<protein>
    <submittedName>
        <fullName evidence="2">Uncharacterized protein</fullName>
    </submittedName>
</protein>
<sequence length="175" mass="19668">MIKWIIAAEITFWIVIIAGLFARYIMKWKKTSILLLLLTPLIDLALIALTVVDLKNGAIATTAHGISVIYIGVSIAYGKTMIAWADEKFQTWILKRPSTKQTLFGIEKGKHELKMWLRHLVSFAIGSVMFWAIISFVGTESTEAIRGIWKTWSIVLLIDGAISLSYILFPKKAIS</sequence>
<evidence type="ECO:0000313" key="2">
    <source>
        <dbReference type="EMBL" id="RUL52036.1"/>
    </source>
</evidence>
<gene>
    <name evidence="2" type="ORF">EK386_10595</name>
</gene>
<keyword evidence="1" id="KW-0472">Membrane</keyword>
<comment type="caution">
    <text evidence="2">The sequence shown here is derived from an EMBL/GenBank/DDBJ whole genome shotgun (WGS) entry which is preliminary data.</text>
</comment>
<reference evidence="2 3" key="1">
    <citation type="submission" date="2018-12" db="EMBL/GenBank/DDBJ databases">
        <title>Lysinibacillus antri sp. nov., isolated from a cave soil.</title>
        <authorList>
            <person name="Narsing Rao M.P."/>
            <person name="Zhang H."/>
            <person name="Dong Z.-Y."/>
            <person name="Niu X.-K."/>
            <person name="Zhang K."/>
            <person name="Fang B.-Z."/>
            <person name="Kang Y.-Q."/>
            <person name="Xiao M."/>
            <person name="Li W.-J."/>
        </authorList>
    </citation>
    <scope>NUCLEOTIDE SEQUENCE [LARGE SCALE GENOMIC DNA]</scope>
    <source>
        <strain evidence="2 3">SYSU K30002</strain>
    </source>
</reference>